<evidence type="ECO:0000256" key="1">
    <source>
        <dbReference type="SAM" id="SignalP"/>
    </source>
</evidence>
<proteinExistence type="predicted"/>
<feature type="signal peptide" evidence="1">
    <location>
        <begin position="1"/>
        <end position="21"/>
    </location>
</feature>
<sequence length="129" mass="14528">MIRKILPVFMIVFVATTSAMAQNKPQTMKICARLLEPIKTKVTCGIFSYVELLIFSLEEPGQTLREDQKIGVYLQCPAEYTNELIVGESYNIVITKDTSSIRESININTSKDRKLKIIGLIKKISSSAR</sequence>
<reference evidence="2 3" key="1">
    <citation type="submission" date="2018-06" db="EMBL/GenBank/DDBJ databases">
        <title>Genomic Encyclopedia of Archaeal and Bacterial Type Strains, Phase II (KMG-II): from individual species to whole genera.</title>
        <authorList>
            <person name="Goeker M."/>
        </authorList>
    </citation>
    <scope>NUCLEOTIDE SEQUENCE [LARGE SCALE GENOMIC DNA]</scope>
    <source>
        <strain evidence="2 3">DSM 29821</strain>
    </source>
</reference>
<dbReference type="AlphaFoldDB" id="A0A327VUJ5"/>
<evidence type="ECO:0000313" key="3">
    <source>
        <dbReference type="Proteomes" id="UP000249819"/>
    </source>
</evidence>
<organism evidence="2 3">
    <name type="scientific">Chitinophaga dinghuensis</name>
    <dbReference type="NCBI Taxonomy" id="1539050"/>
    <lineage>
        <taxon>Bacteria</taxon>
        <taxon>Pseudomonadati</taxon>
        <taxon>Bacteroidota</taxon>
        <taxon>Chitinophagia</taxon>
        <taxon>Chitinophagales</taxon>
        <taxon>Chitinophagaceae</taxon>
        <taxon>Chitinophaga</taxon>
    </lineage>
</organism>
<name>A0A327VUJ5_9BACT</name>
<comment type="caution">
    <text evidence="2">The sequence shown here is derived from an EMBL/GenBank/DDBJ whole genome shotgun (WGS) entry which is preliminary data.</text>
</comment>
<gene>
    <name evidence="2" type="ORF">CLV59_107387</name>
</gene>
<keyword evidence="1" id="KW-0732">Signal</keyword>
<feature type="chain" id="PRO_5016419952" evidence="1">
    <location>
        <begin position="22"/>
        <end position="129"/>
    </location>
</feature>
<keyword evidence="3" id="KW-1185">Reference proteome</keyword>
<dbReference type="EMBL" id="QLMA01000007">
    <property type="protein sequence ID" value="RAJ77618.1"/>
    <property type="molecule type" value="Genomic_DNA"/>
</dbReference>
<evidence type="ECO:0000313" key="2">
    <source>
        <dbReference type="EMBL" id="RAJ77618.1"/>
    </source>
</evidence>
<accession>A0A327VUJ5</accession>
<dbReference type="Proteomes" id="UP000249819">
    <property type="component" value="Unassembled WGS sequence"/>
</dbReference>
<protein>
    <submittedName>
        <fullName evidence="2">Uncharacterized protein</fullName>
    </submittedName>
</protein>
<dbReference type="RefSeq" id="WP_111594189.1">
    <property type="nucleotide sequence ID" value="NZ_QLMA01000007.1"/>
</dbReference>